<keyword evidence="8" id="KW-1185">Reference proteome</keyword>
<evidence type="ECO:0000256" key="3">
    <source>
        <dbReference type="ARBA" id="ARBA00022679"/>
    </source>
</evidence>
<dbReference type="eggNOG" id="COG2189">
    <property type="taxonomic scope" value="Bacteria"/>
</dbReference>
<evidence type="ECO:0000313" key="8">
    <source>
        <dbReference type="Proteomes" id="UP000030635"/>
    </source>
</evidence>
<dbReference type="EC" id="2.1.1.-" evidence="5"/>
<dbReference type="RefSeq" id="WP_039315799.1">
    <property type="nucleotide sequence ID" value="NZ_CP006905.1"/>
</dbReference>
<keyword evidence="4" id="KW-0680">Restriction system</keyword>
<dbReference type="Pfam" id="PF01555">
    <property type="entry name" value="N6_N4_Mtase"/>
    <property type="match status" value="1"/>
</dbReference>
<organism evidence="7 8">
    <name type="scientific">Clostridium baratii str. Sullivan</name>
    <dbReference type="NCBI Taxonomy" id="1415775"/>
    <lineage>
        <taxon>Bacteria</taxon>
        <taxon>Bacillati</taxon>
        <taxon>Bacillota</taxon>
        <taxon>Clostridia</taxon>
        <taxon>Eubacteriales</taxon>
        <taxon>Clostridiaceae</taxon>
        <taxon>Clostridium</taxon>
    </lineage>
</organism>
<dbReference type="InterPro" id="IPR002052">
    <property type="entry name" value="DNA_methylase_N6_adenine_CS"/>
</dbReference>
<protein>
    <recommendedName>
        <fullName evidence="5">Methyltransferase</fullName>
        <ecNumber evidence="5">2.1.1.-</ecNumber>
    </recommendedName>
</protein>
<accession>A0A0A7FUJ2</accession>
<dbReference type="REBASE" id="97988">
    <property type="entry name" value="M.CbaSORF2627P"/>
</dbReference>
<comment type="similarity">
    <text evidence="1 5">Belongs to the N(4)/N(6)-methyltransferase family.</text>
</comment>
<dbReference type="PROSITE" id="PS00092">
    <property type="entry name" value="N6_MTASE"/>
    <property type="match status" value="1"/>
</dbReference>
<dbReference type="InterPro" id="IPR029063">
    <property type="entry name" value="SAM-dependent_MTases_sf"/>
</dbReference>
<dbReference type="SUPFAM" id="SSF53335">
    <property type="entry name" value="S-adenosyl-L-methionine-dependent methyltransferases"/>
    <property type="match status" value="1"/>
</dbReference>
<evidence type="ECO:0000259" key="6">
    <source>
        <dbReference type="Pfam" id="PF01555"/>
    </source>
</evidence>
<dbReference type="GO" id="GO:0032259">
    <property type="term" value="P:methylation"/>
    <property type="evidence" value="ECO:0007669"/>
    <property type="project" value="UniProtKB-KW"/>
</dbReference>
<feature type="domain" description="DNA methylase N-4/N-6" evidence="6">
    <location>
        <begin position="22"/>
        <end position="240"/>
    </location>
</feature>
<dbReference type="Proteomes" id="UP000030635">
    <property type="component" value="Chromosome"/>
</dbReference>
<dbReference type="Gene3D" id="3.40.50.150">
    <property type="entry name" value="Vaccinia Virus protein VP39"/>
    <property type="match status" value="1"/>
</dbReference>
<proteinExistence type="inferred from homology"/>
<dbReference type="OrthoDB" id="9800801at2"/>
<dbReference type="NCBIfam" id="NF008572">
    <property type="entry name" value="PRK11524.1"/>
    <property type="match status" value="1"/>
</dbReference>
<sequence>MSSKIIVEDVIKGLEEIEEKSIDLIFIDPPYNLGKKYADNINDSWNSEKEYFEWVYTWLDIAISKLKKNGSLYIMNSVQNMPFIDIYLRDRLTILSRIVWSYDSSGVQAKNFYGCLYEPIIFAVKSKYNYTFNYNDILIETTTGSKRNLIDYRKNPPRPYNTHKVPGNVWEFPRVRYKMKEYIDHPSQKPEALLERIVKASSNPNDTVLDLFAGSFSMGMVCKRLNRNYIGIEKSKSYAKVGRSRLLKKEDED</sequence>
<evidence type="ECO:0000256" key="1">
    <source>
        <dbReference type="ARBA" id="ARBA00006594"/>
    </source>
</evidence>
<keyword evidence="3 7" id="KW-0808">Transferase</keyword>
<keyword evidence="2 7" id="KW-0489">Methyltransferase</keyword>
<dbReference type="InterPro" id="IPR001091">
    <property type="entry name" value="RM_Methyltransferase"/>
</dbReference>
<evidence type="ECO:0000256" key="2">
    <source>
        <dbReference type="ARBA" id="ARBA00022603"/>
    </source>
</evidence>
<name>A0A0A7FUJ2_9CLOT</name>
<dbReference type="KEGG" id="cbv:U729_2627"/>
<dbReference type="GO" id="GO:0003677">
    <property type="term" value="F:DNA binding"/>
    <property type="evidence" value="ECO:0007669"/>
    <property type="project" value="InterPro"/>
</dbReference>
<gene>
    <name evidence="7" type="primary">yhdJ</name>
    <name evidence="7" type="ORF">U729_2627</name>
</gene>
<evidence type="ECO:0000256" key="5">
    <source>
        <dbReference type="RuleBase" id="RU362026"/>
    </source>
</evidence>
<dbReference type="EMBL" id="CP006905">
    <property type="protein sequence ID" value="AIY82511.1"/>
    <property type="molecule type" value="Genomic_DNA"/>
</dbReference>
<reference evidence="7 8" key="1">
    <citation type="journal article" date="2015" name="Infect. Genet. Evol.">
        <title>Genomic sequences of six botulinum neurotoxin-producing strains representing three clostridial species illustrate the mobility and diversity of botulinum neurotoxin genes.</title>
        <authorList>
            <person name="Smith T.J."/>
            <person name="Hill K.K."/>
            <person name="Xie G."/>
            <person name="Foley B.T."/>
            <person name="Williamson C.H."/>
            <person name="Foster J.T."/>
            <person name="Johnson S.L."/>
            <person name="Chertkov O."/>
            <person name="Teshima H."/>
            <person name="Gibbons H.S."/>
            <person name="Johnsky L.A."/>
            <person name="Karavis M.A."/>
            <person name="Smith L.A."/>
        </authorList>
    </citation>
    <scope>NUCLEOTIDE SEQUENCE [LARGE SCALE GENOMIC DNA]</scope>
    <source>
        <strain evidence="7">Sullivan</strain>
    </source>
</reference>
<evidence type="ECO:0000256" key="4">
    <source>
        <dbReference type="ARBA" id="ARBA00022747"/>
    </source>
</evidence>
<dbReference type="HOGENOM" id="CLU_024927_2_1_9"/>
<dbReference type="GO" id="GO:0008170">
    <property type="term" value="F:N-methyltransferase activity"/>
    <property type="evidence" value="ECO:0007669"/>
    <property type="project" value="InterPro"/>
</dbReference>
<dbReference type="GO" id="GO:0009307">
    <property type="term" value="P:DNA restriction-modification system"/>
    <property type="evidence" value="ECO:0007669"/>
    <property type="project" value="UniProtKB-KW"/>
</dbReference>
<dbReference type="InterPro" id="IPR002941">
    <property type="entry name" value="DNA_methylase_N4/N6"/>
</dbReference>
<dbReference type="AlphaFoldDB" id="A0A0A7FUJ2"/>
<dbReference type="PRINTS" id="PR00508">
    <property type="entry name" value="S21N4MTFRASE"/>
</dbReference>
<evidence type="ECO:0000313" key="7">
    <source>
        <dbReference type="EMBL" id="AIY82511.1"/>
    </source>
</evidence>